<evidence type="ECO:0000256" key="5">
    <source>
        <dbReference type="ARBA" id="ARBA00023242"/>
    </source>
</evidence>
<dbReference type="OrthoDB" id="1925932at2759"/>
<evidence type="ECO:0000313" key="10">
    <source>
        <dbReference type="RefSeq" id="XP_022135398.1"/>
    </source>
</evidence>
<dbReference type="Gene3D" id="3.30.730.10">
    <property type="entry name" value="AP2/ERF domain"/>
    <property type="match status" value="1"/>
</dbReference>
<protein>
    <submittedName>
        <fullName evidence="10">Ethylene-responsive transcription factor ERF114</fullName>
    </submittedName>
</protein>
<dbReference type="CDD" id="cd00018">
    <property type="entry name" value="AP2"/>
    <property type="match status" value="1"/>
</dbReference>
<organism evidence="9 10">
    <name type="scientific">Momordica charantia</name>
    <name type="common">Bitter gourd</name>
    <name type="synonym">Balsam pear</name>
    <dbReference type="NCBI Taxonomy" id="3673"/>
    <lineage>
        <taxon>Eukaryota</taxon>
        <taxon>Viridiplantae</taxon>
        <taxon>Streptophyta</taxon>
        <taxon>Embryophyta</taxon>
        <taxon>Tracheophyta</taxon>
        <taxon>Spermatophyta</taxon>
        <taxon>Magnoliopsida</taxon>
        <taxon>eudicotyledons</taxon>
        <taxon>Gunneridae</taxon>
        <taxon>Pentapetalae</taxon>
        <taxon>rosids</taxon>
        <taxon>fabids</taxon>
        <taxon>Cucurbitales</taxon>
        <taxon>Cucurbitaceae</taxon>
        <taxon>Momordiceae</taxon>
        <taxon>Momordica</taxon>
    </lineage>
</organism>
<reference evidence="10" key="1">
    <citation type="submission" date="2025-08" db="UniProtKB">
        <authorList>
            <consortium name="RefSeq"/>
        </authorList>
    </citation>
    <scope>IDENTIFICATION</scope>
    <source>
        <strain evidence="10">OHB3-1</strain>
    </source>
</reference>
<dbReference type="GO" id="GO:0003677">
    <property type="term" value="F:DNA binding"/>
    <property type="evidence" value="ECO:0007669"/>
    <property type="project" value="UniProtKB-KW"/>
</dbReference>
<dbReference type="PANTHER" id="PTHR31190:SF489">
    <property type="entry name" value="ETHYLENE-RESPONSIVE TRANSCRIPTION FACTOR ERF113-RELATED"/>
    <property type="match status" value="1"/>
</dbReference>
<evidence type="ECO:0000256" key="6">
    <source>
        <dbReference type="ARBA" id="ARBA00024343"/>
    </source>
</evidence>
<keyword evidence="3" id="KW-0238">DNA-binding</keyword>
<dbReference type="GeneID" id="111007360"/>
<gene>
    <name evidence="10" type="primary">LOC111007360</name>
</gene>
<feature type="compositionally biased region" description="Basic residues" evidence="7">
    <location>
        <begin position="77"/>
        <end position="86"/>
    </location>
</feature>
<feature type="compositionally biased region" description="Polar residues" evidence="7">
    <location>
        <begin position="44"/>
        <end position="54"/>
    </location>
</feature>
<keyword evidence="9" id="KW-1185">Reference proteome</keyword>
<feature type="region of interest" description="Disordered" evidence="7">
    <location>
        <begin position="42"/>
        <end position="93"/>
    </location>
</feature>
<name>A0A6J1C4P8_MOMCH</name>
<dbReference type="InterPro" id="IPR044808">
    <property type="entry name" value="ERF_plant"/>
</dbReference>
<sequence>MHGKRTVCSDDESEEEKALFPMYSARSQHDMSAMVCALAEVIKSNRTPSDHTTSQPQPPQPQPHEDNDQQGSGGSCSRRRHYRGVRQRPWGKWAAEIRDPKKAARVWLGTFDTAEAAALAYDQAALSFKGTKAKLNFPERLQPQPHNFFFNAPPPHPHNLFFNAPPPTFNSSHQDHEQEQEQDAAPPN</sequence>
<comment type="similarity">
    <text evidence="6">Belongs to the AP2/ERF transcription factor family. ERF subfamily.</text>
</comment>
<evidence type="ECO:0000256" key="7">
    <source>
        <dbReference type="SAM" id="MobiDB-lite"/>
    </source>
</evidence>
<dbReference type="PANTHER" id="PTHR31190">
    <property type="entry name" value="DNA-BINDING DOMAIN"/>
    <property type="match status" value="1"/>
</dbReference>
<feature type="domain" description="AP2/ERF" evidence="8">
    <location>
        <begin position="81"/>
        <end position="138"/>
    </location>
</feature>
<accession>A0A6J1C4P8</accession>
<dbReference type="FunFam" id="3.30.730.10:FF:000001">
    <property type="entry name" value="Ethylene-responsive transcription factor 2"/>
    <property type="match status" value="1"/>
</dbReference>
<dbReference type="InterPro" id="IPR001471">
    <property type="entry name" value="AP2/ERF_dom"/>
</dbReference>
<dbReference type="SUPFAM" id="SSF54171">
    <property type="entry name" value="DNA-binding domain"/>
    <property type="match status" value="1"/>
</dbReference>
<dbReference type="AlphaFoldDB" id="A0A6J1C4P8"/>
<keyword evidence="2" id="KW-0805">Transcription regulation</keyword>
<dbReference type="PROSITE" id="PS51032">
    <property type="entry name" value="AP2_ERF"/>
    <property type="match status" value="1"/>
</dbReference>
<evidence type="ECO:0000256" key="3">
    <source>
        <dbReference type="ARBA" id="ARBA00023125"/>
    </source>
</evidence>
<dbReference type="Pfam" id="PF00847">
    <property type="entry name" value="AP2"/>
    <property type="match status" value="1"/>
</dbReference>
<feature type="region of interest" description="Disordered" evidence="7">
    <location>
        <begin position="1"/>
        <end position="21"/>
    </location>
</feature>
<evidence type="ECO:0000256" key="2">
    <source>
        <dbReference type="ARBA" id="ARBA00023015"/>
    </source>
</evidence>
<dbReference type="KEGG" id="mcha:111007360"/>
<dbReference type="Proteomes" id="UP000504603">
    <property type="component" value="Unplaced"/>
</dbReference>
<dbReference type="RefSeq" id="XP_022135398.1">
    <property type="nucleotide sequence ID" value="XM_022279706.1"/>
</dbReference>
<evidence type="ECO:0000256" key="4">
    <source>
        <dbReference type="ARBA" id="ARBA00023163"/>
    </source>
</evidence>
<dbReference type="SMART" id="SM00380">
    <property type="entry name" value="AP2"/>
    <property type="match status" value="1"/>
</dbReference>
<dbReference type="GO" id="GO:0005634">
    <property type="term" value="C:nucleus"/>
    <property type="evidence" value="ECO:0007669"/>
    <property type="project" value="UniProtKB-SubCell"/>
</dbReference>
<dbReference type="InterPro" id="IPR036955">
    <property type="entry name" value="AP2/ERF_dom_sf"/>
</dbReference>
<dbReference type="PRINTS" id="PR00367">
    <property type="entry name" value="ETHRSPELEMNT"/>
</dbReference>
<feature type="region of interest" description="Disordered" evidence="7">
    <location>
        <begin position="151"/>
        <end position="188"/>
    </location>
</feature>
<dbReference type="InterPro" id="IPR016177">
    <property type="entry name" value="DNA-bd_dom_sf"/>
</dbReference>
<dbReference type="GO" id="GO:0009873">
    <property type="term" value="P:ethylene-activated signaling pathway"/>
    <property type="evidence" value="ECO:0007669"/>
    <property type="project" value="InterPro"/>
</dbReference>
<proteinExistence type="inferred from homology"/>
<dbReference type="GO" id="GO:0003700">
    <property type="term" value="F:DNA-binding transcription factor activity"/>
    <property type="evidence" value="ECO:0007669"/>
    <property type="project" value="InterPro"/>
</dbReference>
<keyword evidence="5" id="KW-0539">Nucleus</keyword>
<evidence type="ECO:0000259" key="8">
    <source>
        <dbReference type="PROSITE" id="PS51032"/>
    </source>
</evidence>
<keyword evidence="4" id="KW-0804">Transcription</keyword>
<evidence type="ECO:0000256" key="1">
    <source>
        <dbReference type="ARBA" id="ARBA00004123"/>
    </source>
</evidence>
<evidence type="ECO:0000313" key="9">
    <source>
        <dbReference type="Proteomes" id="UP000504603"/>
    </source>
</evidence>
<comment type="subcellular location">
    <subcellularLocation>
        <location evidence="1">Nucleus</location>
    </subcellularLocation>
</comment>